<sequence>MFWLKQISRFKYLSQRKVEPAFLTDICCETTKIYSNARRTTEAPGNVLKHVEEAEGVQRSS</sequence>
<dbReference type="Proteomes" id="UP000179266">
    <property type="component" value="Unassembled WGS sequence"/>
</dbReference>
<protein>
    <submittedName>
        <fullName evidence="1">Uncharacterized protein</fullName>
    </submittedName>
</protein>
<gene>
    <name evidence="1" type="ORF">A2161_18590</name>
</gene>
<evidence type="ECO:0000313" key="2">
    <source>
        <dbReference type="Proteomes" id="UP000179266"/>
    </source>
</evidence>
<proteinExistence type="predicted"/>
<comment type="caution">
    <text evidence="1">The sequence shown here is derived from an EMBL/GenBank/DDBJ whole genome shotgun (WGS) entry which is preliminary data.</text>
</comment>
<evidence type="ECO:0000313" key="1">
    <source>
        <dbReference type="EMBL" id="OGL47865.1"/>
    </source>
</evidence>
<dbReference type="EMBL" id="MGDD01000054">
    <property type="protein sequence ID" value="OGL47865.1"/>
    <property type="molecule type" value="Genomic_DNA"/>
</dbReference>
<name>A0A1F7S223_9BACT</name>
<reference evidence="1 2" key="1">
    <citation type="journal article" date="2016" name="Nat. Commun.">
        <title>Thousands of microbial genomes shed light on interconnected biogeochemical processes in an aquifer system.</title>
        <authorList>
            <person name="Anantharaman K."/>
            <person name="Brown C.T."/>
            <person name="Hug L.A."/>
            <person name="Sharon I."/>
            <person name="Castelle C.J."/>
            <person name="Probst A.J."/>
            <person name="Thomas B.C."/>
            <person name="Singh A."/>
            <person name="Wilkins M.J."/>
            <person name="Karaoz U."/>
            <person name="Brodie E.L."/>
            <person name="Williams K.H."/>
            <person name="Hubbard S.S."/>
            <person name="Banfield J.F."/>
        </authorList>
    </citation>
    <scope>NUCLEOTIDE SEQUENCE [LARGE SCALE GENOMIC DNA]</scope>
</reference>
<organism evidence="1 2">
    <name type="scientific">Candidatus Schekmanbacteria bacterium RBG_13_48_7</name>
    <dbReference type="NCBI Taxonomy" id="1817878"/>
    <lineage>
        <taxon>Bacteria</taxon>
        <taxon>Candidatus Schekmaniibacteriota</taxon>
    </lineage>
</organism>
<accession>A0A1F7S223</accession>
<dbReference type="AlphaFoldDB" id="A0A1F7S223"/>